<feature type="non-terminal residue" evidence="2">
    <location>
        <position position="1"/>
    </location>
</feature>
<protein>
    <submittedName>
        <fullName evidence="2">9958_t:CDS:1</fullName>
    </submittedName>
</protein>
<comment type="caution">
    <text evidence="2">The sequence shown here is derived from an EMBL/GenBank/DDBJ whole genome shotgun (WGS) entry which is preliminary data.</text>
</comment>
<dbReference type="EMBL" id="CAJVPL010002523">
    <property type="protein sequence ID" value="CAG8612805.1"/>
    <property type="molecule type" value="Genomic_DNA"/>
</dbReference>
<organism evidence="2 3">
    <name type="scientific">Ambispora gerdemannii</name>
    <dbReference type="NCBI Taxonomy" id="144530"/>
    <lineage>
        <taxon>Eukaryota</taxon>
        <taxon>Fungi</taxon>
        <taxon>Fungi incertae sedis</taxon>
        <taxon>Mucoromycota</taxon>
        <taxon>Glomeromycotina</taxon>
        <taxon>Glomeromycetes</taxon>
        <taxon>Archaeosporales</taxon>
        <taxon>Ambisporaceae</taxon>
        <taxon>Ambispora</taxon>
    </lineage>
</organism>
<dbReference type="OrthoDB" id="10414851at2759"/>
<keyword evidence="3" id="KW-1185">Reference proteome</keyword>
<evidence type="ECO:0000256" key="1">
    <source>
        <dbReference type="SAM" id="MobiDB-lite"/>
    </source>
</evidence>
<dbReference type="AlphaFoldDB" id="A0A9N9GMK9"/>
<feature type="compositionally biased region" description="Polar residues" evidence="1">
    <location>
        <begin position="81"/>
        <end position="90"/>
    </location>
</feature>
<name>A0A9N9GMK9_9GLOM</name>
<dbReference type="Proteomes" id="UP000789831">
    <property type="component" value="Unassembled WGS sequence"/>
</dbReference>
<evidence type="ECO:0000313" key="3">
    <source>
        <dbReference type="Proteomes" id="UP000789831"/>
    </source>
</evidence>
<gene>
    <name evidence="2" type="ORF">AGERDE_LOCUS9677</name>
</gene>
<sequence>EEIGIDSTEKTLNFLLYSNTGDLYFYQEIRELGQCLGDATIRKFHKRLTRNPADETIEFIRLWVDNERELDTEVEEEENSDSAGPSGTRE</sequence>
<accession>A0A9N9GMK9</accession>
<feature type="region of interest" description="Disordered" evidence="1">
    <location>
        <begin position="70"/>
        <end position="90"/>
    </location>
</feature>
<proteinExistence type="predicted"/>
<evidence type="ECO:0000313" key="2">
    <source>
        <dbReference type="EMBL" id="CAG8612805.1"/>
    </source>
</evidence>
<reference evidence="2" key="1">
    <citation type="submission" date="2021-06" db="EMBL/GenBank/DDBJ databases">
        <authorList>
            <person name="Kallberg Y."/>
            <person name="Tangrot J."/>
            <person name="Rosling A."/>
        </authorList>
    </citation>
    <scope>NUCLEOTIDE SEQUENCE</scope>
    <source>
        <strain evidence="2">MT106</strain>
    </source>
</reference>